<dbReference type="GO" id="GO:0016798">
    <property type="term" value="F:hydrolase activity, acting on glycosyl bonds"/>
    <property type="evidence" value="ECO:0007669"/>
    <property type="project" value="UniProtKB-KW"/>
</dbReference>
<evidence type="ECO:0000256" key="3">
    <source>
        <dbReference type="SAM" id="SignalP"/>
    </source>
</evidence>
<dbReference type="OrthoDB" id="3767669at2"/>
<dbReference type="STRING" id="33881.NS184_09575"/>
<name>A0A175RUA5_9MICO</name>
<evidence type="ECO:0000313" key="5">
    <source>
        <dbReference type="EMBL" id="KTR06422.1"/>
    </source>
</evidence>
<dbReference type="AlphaFoldDB" id="A0A175RUA5"/>
<keyword evidence="2" id="KW-0624">Polysaccharide degradation</keyword>
<dbReference type="InterPro" id="IPR036691">
    <property type="entry name" value="Endo/exonu/phosph_ase_sf"/>
</dbReference>
<feature type="chain" id="PRO_5008042179" description="Fibronectin type-III domain-containing protein" evidence="3">
    <location>
        <begin position="31"/>
        <end position="536"/>
    </location>
</feature>
<dbReference type="InterPro" id="IPR006311">
    <property type="entry name" value="TAT_signal"/>
</dbReference>
<dbReference type="PATRIC" id="fig|33881.3.peg.2247"/>
<dbReference type="SUPFAM" id="SSF56219">
    <property type="entry name" value="DNase I-like"/>
    <property type="match status" value="1"/>
</dbReference>
<dbReference type="RefSeq" id="WP_058725887.1">
    <property type="nucleotide sequence ID" value="NZ_LDQC01000049.1"/>
</dbReference>
<dbReference type="SUPFAM" id="SSF49265">
    <property type="entry name" value="Fibronectin type III"/>
    <property type="match status" value="1"/>
</dbReference>
<keyword evidence="2" id="KW-0119">Carbohydrate metabolism</keyword>
<organism evidence="5 6">
    <name type="scientific">Curtobacterium luteum</name>
    <dbReference type="NCBI Taxonomy" id="33881"/>
    <lineage>
        <taxon>Bacteria</taxon>
        <taxon>Bacillati</taxon>
        <taxon>Actinomycetota</taxon>
        <taxon>Actinomycetes</taxon>
        <taxon>Micrococcales</taxon>
        <taxon>Microbacteriaceae</taxon>
        <taxon>Curtobacterium</taxon>
    </lineage>
</organism>
<dbReference type="InterPro" id="IPR003961">
    <property type="entry name" value="FN3_dom"/>
</dbReference>
<dbReference type="Gene3D" id="2.60.40.10">
    <property type="entry name" value="Immunoglobulins"/>
    <property type="match status" value="1"/>
</dbReference>
<keyword evidence="1" id="KW-0326">Glycosidase</keyword>
<dbReference type="InterPro" id="IPR013783">
    <property type="entry name" value="Ig-like_fold"/>
</dbReference>
<protein>
    <recommendedName>
        <fullName evidence="4">Fibronectin type-III domain-containing protein</fullName>
    </recommendedName>
</protein>
<dbReference type="PROSITE" id="PS51318">
    <property type="entry name" value="TAT"/>
    <property type="match status" value="1"/>
</dbReference>
<dbReference type="CDD" id="cd00063">
    <property type="entry name" value="FN3"/>
    <property type="match status" value="1"/>
</dbReference>
<evidence type="ECO:0000256" key="2">
    <source>
        <dbReference type="ARBA" id="ARBA00023326"/>
    </source>
</evidence>
<sequence length="536" mass="57462">MSRRRTIRGAAISALAIVAVVLAAAAPAAAATKPAQVTGVTKSTQDWAGKSVKVTWKGVSNATSYVVKWSTRSDLGSPVYKDTSTIGAWMTKIQPGTTYYVTVAAKNGSTAGAWAKTVTTKLQPNAVSTFGTITAKPANNAVTVSIPEVANASDYRIRWSAGSNENRTPDRWTPHFTPWSSAFDPATRTWTLPASDSDLTSVAYGNPIYVRAMARNTYFDSTYVRKSTQVSAWPVPAKPVSSDTVVHIASYNVLCSGCEKSGTPTWSTRAPAIANTINAKDPDVLTVLEASGYSNGNGSSQAYVDLDRRLPNLQLVDDAPMTVGKSHQGNRILYNPAKYSVLAHGVLTGIKDYEVYPASSAPDTNTPWAKLQSKDGSGTTFLVVAAHYGIPNSSYSQPRKTLLGQNSTQLLSALNKVNPTNANGKRLPVILGGDLNDNRYPEDAIDGAQPTLIRGGFYDSSASQHRYGTAKPTYNNYKPASQQIDDPNKDGQRIDYILTQGFQGSDEFVNNWNPGTAVIPSDHNMIETTVHVPDVG</sequence>
<evidence type="ECO:0000259" key="4">
    <source>
        <dbReference type="PROSITE" id="PS50853"/>
    </source>
</evidence>
<evidence type="ECO:0000313" key="6">
    <source>
        <dbReference type="Proteomes" id="UP000078252"/>
    </source>
</evidence>
<dbReference type="InterPro" id="IPR036116">
    <property type="entry name" value="FN3_sf"/>
</dbReference>
<dbReference type="PROSITE" id="PS50853">
    <property type="entry name" value="FN3"/>
    <property type="match status" value="1"/>
</dbReference>
<proteinExistence type="predicted"/>
<dbReference type="EMBL" id="LDQC01000049">
    <property type="protein sequence ID" value="KTR06422.1"/>
    <property type="molecule type" value="Genomic_DNA"/>
</dbReference>
<keyword evidence="3" id="KW-0732">Signal</keyword>
<dbReference type="Proteomes" id="UP000078252">
    <property type="component" value="Unassembled WGS sequence"/>
</dbReference>
<feature type="signal peptide" evidence="3">
    <location>
        <begin position="1"/>
        <end position="30"/>
    </location>
</feature>
<feature type="domain" description="Fibronectin type-III" evidence="4">
    <location>
        <begin position="33"/>
        <end position="125"/>
    </location>
</feature>
<keyword evidence="1" id="KW-0378">Hydrolase</keyword>
<accession>A0A175RUA5</accession>
<comment type="caution">
    <text evidence="5">The sequence shown here is derived from an EMBL/GenBank/DDBJ whole genome shotgun (WGS) entry which is preliminary data.</text>
</comment>
<reference evidence="5 6" key="1">
    <citation type="journal article" date="2016" name="Front. Microbiol.">
        <title>Genomic Resource of Rice Seed Associated Bacteria.</title>
        <authorList>
            <person name="Midha S."/>
            <person name="Bansal K."/>
            <person name="Sharma S."/>
            <person name="Kumar N."/>
            <person name="Patil P.P."/>
            <person name="Chaudhry V."/>
            <person name="Patil P.B."/>
        </authorList>
    </citation>
    <scope>NUCLEOTIDE SEQUENCE [LARGE SCALE GENOMIC DNA]</scope>
    <source>
        <strain evidence="5 6">NS184</strain>
    </source>
</reference>
<evidence type="ECO:0000256" key="1">
    <source>
        <dbReference type="ARBA" id="ARBA00023295"/>
    </source>
</evidence>
<gene>
    <name evidence="5" type="ORF">NS184_09575</name>
</gene>
<dbReference type="Gene3D" id="3.60.10.10">
    <property type="entry name" value="Endonuclease/exonuclease/phosphatase"/>
    <property type="match status" value="1"/>
</dbReference>
<dbReference type="GO" id="GO:0000272">
    <property type="term" value="P:polysaccharide catabolic process"/>
    <property type="evidence" value="ECO:0007669"/>
    <property type="project" value="UniProtKB-KW"/>
</dbReference>